<name>A0A095UVY2_9GAMM</name>
<organism evidence="2 3">
    <name type="scientific">Alcanivorax nanhaiticus</name>
    <dbReference type="NCBI Taxonomy" id="1177154"/>
    <lineage>
        <taxon>Bacteria</taxon>
        <taxon>Pseudomonadati</taxon>
        <taxon>Pseudomonadota</taxon>
        <taxon>Gammaproteobacteria</taxon>
        <taxon>Oceanospirillales</taxon>
        <taxon>Alcanivoracaceae</taxon>
        <taxon>Alcanivorax</taxon>
    </lineage>
</organism>
<dbReference type="Proteomes" id="UP000029444">
    <property type="component" value="Unassembled WGS sequence"/>
</dbReference>
<keyword evidence="1" id="KW-0472">Membrane</keyword>
<evidence type="ECO:0000313" key="2">
    <source>
        <dbReference type="EMBL" id="KGD66715.1"/>
    </source>
</evidence>
<comment type="caution">
    <text evidence="2">The sequence shown here is derived from an EMBL/GenBank/DDBJ whole genome shotgun (WGS) entry which is preliminary data.</text>
</comment>
<protein>
    <recommendedName>
        <fullName evidence="4">B box-type domain-containing protein</fullName>
    </recommendedName>
</protein>
<keyword evidence="1" id="KW-0812">Transmembrane</keyword>
<gene>
    <name evidence="2" type="ORF">Y5S_00382</name>
</gene>
<sequence length="121" mass="13682">MKCFNHHESDSVGQCKHCYKGLCKECAADTGVGIACKGLHEQDVEFLHSLIENNKNAYSNTPQSLLMSNLFVLLMGGLFVGYSLYFSGSSFLMWFGFLCIGYWASMTVYNFMLLKKIKTDY</sequence>
<reference evidence="2 3" key="1">
    <citation type="submission" date="2012-09" db="EMBL/GenBank/DDBJ databases">
        <title>Genome Sequence of alkane-degrading Bacterium Alcanivorax sp. 19-m-6.</title>
        <authorList>
            <person name="Lai Q."/>
            <person name="Shao Z."/>
        </authorList>
    </citation>
    <scope>NUCLEOTIDE SEQUENCE [LARGE SCALE GENOMIC DNA]</scope>
    <source>
        <strain evidence="2 3">19-m-6</strain>
    </source>
</reference>
<dbReference type="EMBL" id="ARXV01000001">
    <property type="protein sequence ID" value="KGD66715.1"/>
    <property type="molecule type" value="Genomic_DNA"/>
</dbReference>
<dbReference type="AlphaFoldDB" id="A0A095UVY2"/>
<dbReference type="STRING" id="1177154.Y5S_00382"/>
<evidence type="ECO:0000313" key="3">
    <source>
        <dbReference type="Proteomes" id="UP000029444"/>
    </source>
</evidence>
<keyword evidence="1" id="KW-1133">Transmembrane helix</keyword>
<proteinExistence type="predicted"/>
<evidence type="ECO:0000256" key="1">
    <source>
        <dbReference type="SAM" id="Phobius"/>
    </source>
</evidence>
<feature type="transmembrane region" description="Helical" evidence="1">
    <location>
        <begin position="91"/>
        <end position="114"/>
    </location>
</feature>
<keyword evidence="3" id="KW-1185">Reference proteome</keyword>
<feature type="transmembrane region" description="Helical" evidence="1">
    <location>
        <begin position="65"/>
        <end position="85"/>
    </location>
</feature>
<accession>A0A095UVY2</accession>
<evidence type="ECO:0008006" key="4">
    <source>
        <dbReference type="Google" id="ProtNLM"/>
    </source>
</evidence>